<evidence type="ECO:0000256" key="2">
    <source>
        <dbReference type="ARBA" id="ARBA00022643"/>
    </source>
</evidence>
<evidence type="ECO:0000256" key="3">
    <source>
        <dbReference type="ARBA" id="ARBA00023002"/>
    </source>
</evidence>
<feature type="binding site" evidence="6">
    <location>
        <position position="10"/>
    </location>
    <ligand>
        <name>FMN</name>
        <dbReference type="ChEBI" id="CHEBI:58210"/>
    </ligand>
</feature>
<dbReference type="SUPFAM" id="SSF52218">
    <property type="entry name" value="Flavoproteins"/>
    <property type="match status" value="1"/>
</dbReference>
<dbReference type="GO" id="GO:0009055">
    <property type="term" value="F:electron transfer activity"/>
    <property type="evidence" value="ECO:0007669"/>
    <property type="project" value="UniProtKB-UniRule"/>
</dbReference>
<comment type="function">
    <text evidence="6">Quinone reductase that provides resistance to thiol-specific stress caused by electrophilic quinones.</text>
</comment>
<organism evidence="8 9">
    <name type="scientific">Niastella caeni</name>
    <dbReference type="NCBI Taxonomy" id="2569763"/>
    <lineage>
        <taxon>Bacteria</taxon>
        <taxon>Pseudomonadati</taxon>
        <taxon>Bacteroidota</taxon>
        <taxon>Chitinophagia</taxon>
        <taxon>Chitinophagales</taxon>
        <taxon>Chitinophagaceae</taxon>
        <taxon>Niastella</taxon>
    </lineage>
</organism>
<dbReference type="Pfam" id="PF02525">
    <property type="entry name" value="Flavodoxin_2"/>
    <property type="match status" value="1"/>
</dbReference>
<accession>A0A4S8HCI9</accession>
<feature type="domain" description="Flavodoxin-like fold" evidence="7">
    <location>
        <begin position="3"/>
        <end position="192"/>
    </location>
</feature>
<comment type="function">
    <text evidence="6">Also exhibits azoreductase activity. Catalyzes the reductive cleavage of the azo bond in aromatic azo compounds to the corresponding amines.</text>
</comment>
<dbReference type="GO" id="GO:0016652">
    <property type="term" value="F:oxidoreductase activity, acting on NAD(P)H as acceptor"/>
    <property type="evidence" value="ECO:0007669"/>
    <property type="project" value="UniProtKB-UniRule"/>
</dbReference>
<comment type="catalytic activity">
    <reaction evidence="5">
        <text>N,N-dimethyl-1,4-phenylenediamine + anthranilate + 2 NAD(+) = 2-(4-dimethylaminophenyl)diazenylbenzoate + 2 NADH + 2 H(+)</text>
        <dbReference type="Rhea" id="RHEA:55872"/>
        <dbReference type="ChEBI" id="CHEBI:15378"/>
        <dbReference type="ChEBI" id="CHEBI:15783"/>
        <dbReference type="ChEBI" id="CHEBI:16567"/>
        <dbReference type="ChEBI" id="CHEBI:57540"/>
        <dbReference type="ChEBI" id="CHEBI:57945"/>
        <dbReference type="ChEBI" id="CHEBI:71579"/>
        <dbReference type="EC" id="1.7.1.17"/>
    </reaction>
    <physiologicalReaction direction="right-to-left" evidence="5">
        <dbReference type="Rhea" id="RHEA:55874"/>
    </physiologicalReaction>
</comment>
<evidence type="ECO:0000313" key="9">
    <source>
        <dbReference type="Proteomes" id="UP000306918"/>
    </source>
</evidence>
<dbReference type="EC" id="1.6.5.-" evidence="6"/>
<evidence type="ECO:0000256" key="5">
    <source>
        <dbReference type="ARBA" id="ARBA00048542"/>
    </source>
</evidence>
<evidence type="ECO:0000256" key="1">
    <source>
        <dbReference type="ARBA" id="ARBA00022630"/>
    </source>
</evidence>
<gene>
    <name evidence="6" type="primary">azoR</name>
    <name evidence="8" type="ORF">FAM09_27900</name>
</gene>
<dbReference type="AlphaFoldDB" id="A0A4S8HCI9"/>
<comment type="cofactor">
    <cofactor evidence="6">
        <name>FMN</name>
        <dbReference type="ChEBI" id="CHEBI:58210"/>
    </cofactor>
    <text evidence="6">Binds 1 FMN per subunit.</text>
</comment>
<dbReference type="PANTHER" id="PTHR43741">
    <property type="entry name" value="FMN-DEPENDENT NADH-AZOREDUCTASE 1"/>
    <property type="match status" value="1"/>
</dbReference>
<keyword evidence="1 6" id="KW-0285">Flavoprotein</keyword>
<dbReference type="RefSeq" id="WP_136580455.1">
    <property type="nucleotide sequence ID" value="NZ_STFF01000012.1"/>
</dbReference>
<protein>
    <recommendedName>
        <fullName evidence="6">FMN dependent NADH:quinone oxidoreductase</fullName>
        <ecNumber evidence="6">1.6.5.-</ecNumber>
    </recommendedName>
    <alternativeName>
        <fullName evidence="6">Azo-dye reductase</fullName>
    </alternativeName>
    <alternativeName>
        <fullName evidence="6">FMN-dependent NADH-azo compound oxidoreductase</fullName>
    </alternativeName>
    <alternativeName>
        <fullName evidence="6">FMN-dependent NADH-azoreductase</fullName>
        <ecNumber evidence="6">1.7.1.17</ecNumber>
    </alternativeName>
</protein>
<dbReference type="OrthoDB" id="9805013at2"/>
<evidence type="ECO:0000313" key="8">
    <source>
        <dbReference type="EMBL" id="THU32011.1"/>
    </source>
</evidence>
<keyword evidence="3 6" id="KW-0560">Oxidoreductase</keyword>
<dbReference type="PANTHER" id="PTHR43741:SF2">
    <property type="entry name" value="FMN-DEPENDENT NADH:QUINONE OXIDOREDUCTASE"/>
    <property type="match status" value="1"/>
</dbReference>
<dbReference type="EC" id="1.7.1.17" evidence="6"/>
<dbReference type="InterPro" id="IPR003680">
    <property type="entry name" value="Flavodoxin_fold"/>
</dbReference>
<dbReference type="Gene3D" id="3.40.50.360">
    <property type="match status" value="1"/>
</dbReference>
<name>A0A4S8HCI9_9BACT</name>
<comment type="catalytic activity">
    <reaction evidence="6">
        <text>2 a quinone + NADH + H(+) = 2 a 1,4-benzosemiquinone + NAD(+)</text>
        <dbReference type="Rhea" id="RHEA:65952"/>
        <dbReference type="ChEBI" id="CHEBI:15378"/>
        <dbReference type="ChEBI" id="CHEBI:57540"/>
        <dbReference type="ChEBI" id="CHEBI:57945"/>
        <dbReference type="ChEBI" id="CHEBI:132124"/>
        <dbReference type="ChEBI" id="CHEBI:134225"/>
    </reaction>
</comment>
<comment type="caution">
    <text evidence="8">The sequence shown here is derived from an EMBL/GenBank/DDBJ whole genome shotgun (WGS) entry which is preliminary data.</text>
</comment>
<dbReference type="InterPro" id="IPR023048">
    <property type="entry name" value="NADH:quinone_OxRdtase_FMN_depd"/>
</dbReference>
<dbReference type="GO" id="GO:0016655">
    <property type="term" value="F:oxidoreductase activity, acting on NAD(P)H, quinone or similar compound as acceptor"/>
    <property type="evidence" value="ECO:0007669"/>
    <property type="project" value="InterPro"/>
</dbReference>
<proteinExistence type="inferred from homology"/>
<comment type="caution">
    <text evidence="6">Lacks conserved residue(s) required for the propagation of feature annotation.</text>
</comment>
<comment type="subunit">
    <text evidence="6">Homodimer.</text>
</comment>
<evidence type="ECO:0000259" key="7">
    <source>
        <dbReference type="Pfam" id="PF02525"/>
    </source>
</evidence>
<evidence type="ECO:0000256" key="4">
    <source>
        <dbReference type="ARBA" id="ARBA00023027"/>
    </source>
</evidence>
<feature type="binding site" evidence="6">
    <location>
        <begin position="16"/>
        <end position="18"/>
    </location>
    <ligand>
        <name>FMN</name>
        <dbReference type="ChEBI" id="CHEBI:58210"/>
    </ligand>
</feature>
<dbReference type="Proteomes" id="UP000306918">
    <property type="component" value="Unassembled WGS sequence"/>
</dbReference>
<reference evidence="8 9" key="1">
    <citation type="submission" date="2019-04" db="EMBL/GenBank/DDBJ databases">
        <title>Niastella caeni sp. nov., isolated from activated sludge.</title>
        <authorList>
            <person name="Sheng M."/>
        </authorList>
    </citation>
    <scope>NUCLEOTIDE SEQUENCE [LARGE SCALE GENOMIC DNA]</scope>
    <source>
        <strain evidence="8 9">HX-2-15</strain>
    </source>
</reference>
<dbReference type="EMBL" id="STFF01000012">
    <property type="protein sequence ID" value="THU32011.1"/>
    <property type="molecule type" value="Genomic_DNA"/>
</dbReference>
<keyword evidence="9" id="KW-1185">Reference proteome</keyword>
<dbReference type="InterPro" id="IPR029039">
    <property type="entry name" value="Flavoprotein-like_sf"/>
</dbReference>
<keyword evidence="4 6" id="KW-0520">NAD</keyword>
<dbReference type="InterPro" id="IPR050104">
    <property type="entry name" value="FMN-dep_NADH:Q_OxRdtase_AzoR1"/>
</dbReference>
<keyword evidence="2 6" id="KW-0288">FMN</keyword>
<dbReference type="HAMAP" id="MF_01216">
    <property type="entry name" value="Azoreductase_type1"/>
    <property type="match status" value="1"/>
</dbReference>
<comment type="similarity">
    <text evidence="6">Belongs to the azoreductase type 1 family.</text>
</comment>
<sequence length="201" mass="22905">MKTLLRIDASIRKAHSYSRELADYFQNQWQIRYPDSQIIYRDLAAEPVPHLNQQLTEAFFMNPAPPDVLALSDTLLNELQAADALLISSPLYNLSLPSTLKSYIDHIVRIHKTFTYAEGGAFRGLLNGKEAFIIHAKGGLYRSLQLEQLDFQEGYLRTILNFIGIEKVTVFPLEGTRNEAYAIKAMEEIRHAIMACFQTNL</sequence>
<evidence type="ECO:0000256" key="6">
    <source>
        <dbReference type="HAMAP-Rule" id="MF_01216"/>
    </source>
</evidence>
<dbReference type="GO" id="GO:0010181">
    <property type="term" value="F:FMN binding"/>
    <property type="evidence" value="ECO:0007669"/>
    <property type="project" value="UniProtKB-UniRule"/>
</dbReference>